<dbReference type="PANTHER" id="PTHR36050:SF1">
    <property type="entry name" value="O-FUCOSYLTRANSFERASE 30"/>
    <property type="match status" value="1"/>
</dbReference>
<dbReference type="GO" id="GO:0006004">
    <property type="term" value="P:fucose metabolic process"/>
    <property type="evidence" value="ECO:0007669"/>
    <property type="project" value="UniProtKB-KW"/>
</dbReference>
<evidence type="ECO:0000256" key="1">
    <source>
        <dbReference type="ARBA" id="ARBA00007737"/>
    </source>
</evidence>
<organism evidence="7 8">
    <name type="scientific">Cinchona calisaya</name>
    <dbReference type="NCBI Taxonomy" id="153742"/>
    <lineage>
        <taxon>Eukaryota</taxon>
        <taxon>Viridiplantae</taxon>
        <taxon>Streptophyta</taxon>
        <taxon>Embryophyta</taxon>
        <taxon>Tracheophyta</taxon>
        <taxon>Spermatophyta</taxon>
        <taxon>Magnoliopsida</taxon>
        <taxon>eudicotyledons</taxon>
        <taxon>Gunneridae</taxon>
        <taxon>Pentapetalae</taxon>
        <taxon>asterids</taxon>
        <taxon>lamiids</taxon>
        <taxon>Gentianales</taxon>
        <taxon>Rubiaceae</taxon>
        <taxon>Cinchonoideae</taxon>
        <taxon>Cinchoneae</taxon>
        <taxon>Cinchona</taxon>
    </lineage>
</organism>
<dbReference type="GO" id="GO:0016757">
    <property type="term" value="F:glycosyltransferase activity"/>
    <property type="evidence" value="ECO:0007669"/>
    <property type="project" value="UniProtKB-KW"/>
</dbReference>
<keyword evidence="3" id="KW-0808">Transferase</keyword>
<evidence type="ECO:0000313" key="8">
    <source>
        <dbReference type="Proteomes" id="UP001630127"/>
    </source>
</evidence>
<dbReference type="PANTHER" id="PTHR36050">
    <property type="entry name" value="O-FUCOSYLTRANSFERASE 30"/>
    <property type="match status" value="1"/>
</dbReference>
<comment type="caution">
    <text evidence="7">The sequence shown here is derived from an EMBL/GenBank/DDBJ whole genome shotgun (WGS) entry which is preliminary data.</text>
</comment>
<keyword evidence="2" id="KW-0328">Glycosyltransferase</keyword>
<evidence type="ECO:0000256" key="5">
    <source>
        <dbReference type="ARBA" id="ARBA00023277"/>
    </source>
</evidence>
<name>A0ABD2XZL1_9GENT</name>
<protein>
    <recommendedName>
        <fullName evidence="6">O-fucosyltransferase family protein</fullName>
    </recommendedName>
</protein>
<evidence type="ECO:0000256" key="6">
    <source>
        <dbReference type="ARBA" id="ARBA00030350"/>
    </source>
</evidence>
<dbReference type="InterPro" id="IPR019378">
    <property type="entry name" value="GDP-Fuc_O-FucTrfase"/>
</dbReference>
<reference evidence="7 8" key="1">
    <citation type="submission" date="2024-11" db="EMBL/GenBank/DDBJ databases">
        <title>A near-complete genome assembly of Cinchona calisaya.</title>
        <authorList>
            <person name="Lian D.C."/>
            <person name="Zhao X.W."/>
            <person name="Wei L."/>
        </authorList>
    </citation>
    <scope>NUCLEOTIDE SEQUENCE [LARGE SCALE GENOMIC DNA]</scope>
    <source>
        <tissue evidence="7">Nenye</tissue>
    </source>
</reference>
<comment type="similarity">
    <text evidence="1">Belongs to the glycosyltransferase GT106 family.</text>
</comment>
<accession>A0ABD2XZL1</accession>
<dbReference type="EMBL" id="JBJUIK010000016">
    <property type="protein sequence ID" value="KAL3499629.1"/>
    <property type="molecule type" value="Genomic_DNA"/>
</dbReference>
<proteinExistence type="inferred from homology"/>
<evidence type="ECO:0000256" key="3">
    <source>
        <dbReference type="ARBA" id="ARBA00022679"/>
    </source>
</evidence>
<dbReference type="Gene3D" id="3.40.50.11340">
    <property type="match status" value="1"/>
</dbReference>
<keyword evidence="4" id="KW-0294">Fucose metabolism</keyword>
<dbReference type="Pfam" id="PF10250">
    <property type="entry name" value="O-FucT"/>
    <property type="match status" value="1"/>
</dbReference>
<evidence type="ECO:0000256" key="4">
    <source>
        <dbReference type="ARBA" id="ARBA00023253"/>
    </source>
</evidence>
<evidence type="ECO:0000256" key="2">
    <source>
        <dbReference type="ARBA" id="ARBA00022676"/>
    </source>
</evidence>
<gene>
    <name evidence="7" type="ORF">ACH5RR_038722</name>
</gene>
<evidence type="ECO:0000313" key="7">
    <source>
        <dbReference type="EMBL" id="KAL3499629.1"/>
    </source>
</evidence>
<sequence>MESLNPIRIKKWRKRENQNQTPKSKISTLLILLFCSLLLFITSKRLLPQSVLPISRNSEQVLLPPQCSTSLEEFRGEKFLWYAPHSGFSNQLSEFKNAILMAAVLNRTLIVPPVLDHHAVALGSCPKFRVLSPSDLRFSVWNHSLDLLRNHRYVSMTDIIDISPVASDSTVRVIDFRVFVSKWCGWSIDGLCSNSYQTNQHGGKDSGLKHTLFEDSRKCGLLLSGYNASISNCLYAVDEDCRTTVWTYQTDYEDGVLDSFQPDDQLKKKKNVSFVRRRRDVYRALGPGSEAESAIVLAFGTLFTAPYKGSESYIDIHEAREDQRIQSLIHKIEFLPFVPEILEAGKEFALQKIKAPFLCAQLRLLDGQFKNHWKGTFLVLKQKLESLKISGPLPIHIFVMTDLPMTNWTGTYLGDLIKDSDAYKLSVLRGDDDLIAETANKLMDIARGKNLEFVSKRSNKIDNHCDPQSFSDILLYVEQTVCSCASLGFVGTAGSTIAETIELMRRYKICSG</sequence>
<dbReference type="AlphaFoldDB" id="A0ABD2XZL1"/>
<keyword evidence="5" id="KW-0119">Carbohydrate metabolism</keyword>
<keyword evidence="8" id="KW-1185">Reference proteome</keyword>
<dbReference type="Proteomes" id="UP001630127">
    <property type="component" value="Unassembled WGS sequence"/>
</dbReference>